<dbReference type="KEGG" id="ppap:129805640"/>
<evidence type="ECO:0000313" key="2">
    <source>
        <dbReference type="EnsemblMetazoa" id="PPAI008674-PA"/>
    </source>
</evidence>
<dbReference type="PANTHER" id="PTHR13400:SF4">
    <property type="entry name" value="COILED-COIL DOMAIN-CONTAINING PROTEIN 28A-LIKE PROTEIN"/>
    <property type="match status" value="1"/>
</dbReference>
<dbReference type="Pfam" id="PF13270">
    <property type="entry name" value="CCDC28"/>
    <property type="match status" value="1"/>
</dbReference>
<accession>A0A1B0DKA0</accession>
<dbReference type="PANTHER" id="PTHR13400">
    <property type="entry name" value="CHEMOKINE C-C MOTIF RECEPTOR 1"/>
    <property type="match status" value="1"/>
</dbReference>
<feature type="region of interest" description="Disordered" evidence="1">
    <location>
        <begin position="1"/>
        <end position="75"/>
    </location>
</feature>
<feature type="compositionally biased region" description="Polar residues" evidence="1">
    <location>
        <begin position="27"/>
        <end position="36"/>
    </location>
</feature>
<feature type="region of interest" description="Disordered" evidence="1">
    <location>
        <begin position="98"/>
        <end position="117"/>
    </location>
</feature>
<feature type="compositionally biased region" description="Polar residues" evidence="1">
    <location>
        <begin position="43"/>
        <end position="59"/>
    </location>
</feature>
<evidence type="ECO:0000256" key="1">
    <source>
        <dbReference type="SAM" id="MobiDB-lite"/>
    </source>
</evidence>
<reference evidence="2" key="1">
    <citation type="submission" date="2022-08" db="UniProtKB">
        <authorList>
            <consortium name="EnsemblMetazoa"/>
        </authorList>
    </citation>
    <scope>IDENTIFICATION</scope>
    <source>
        <strain evidence="2">Israel</strain>
    </source>
</reference>
<dbReference type="EnsemblMetazoa" id="PPAI008674-RA">
    <property type="protein sequence ID" value="PPAI008674-PA"/>
    <property type="gene ID" value="PPAI008674"/>
</dbReference>
<keyword evidence="3" id="KW-1185">Reference proteome</keyword>
<dbReference type="Proteomes" id="UP000092462">
    <property type="component" value="Unassembled WGS sequence"/>
</dbReference>
<proteinExistence type="predicted"/>
<feature type="compositionally biased region" description="Polar residues" evidence="1">
    <location>
        <begin position="102"/>
        <end position="117"/>
    </location>
</feature>
<organism evidence="2 3">
    <name type="scientific">Phlebotomus papatasi</name>
    <name type="common">Sandfly</name>
    <dbReference type="NCBI Taxonomy" id="29031"/>
    <lineage>
        <taxon>Eukaryota</taxon>
        <taxon>Metazoa</taxon>
        <taxon>Ecdysozoa</taxon>
        <taxon>Arthropoda</taxon>
        <taxon>Hexapoda</taxon>
        <taxon>Insecta</taxon>
        <taxon>Pterygota</taxon>
        <taxon>Neoptera</taxon>
        <taxon>Endopterygota</taxon>
        <taxon>Diptera</taxon>
        <taxon>Nematocera</taxon>
        <taxon>Psychodoidea</taxon>
        <taxon>Psychodidae</taxon>
        <taxon>Phlebotomus</taxon>
        <taxon>Phlebotomus</taxon>
    </lineage>
</organism>
<dbReference type="OrthoDB" id="9977011at2759"/>
<protein>
    <submittedName>
        <fullName evidence="2">Uncharacterized protein</fullName>
    </submittedName>
</protein>
<evidence type="ECO:0000313" key="3">
    <source>
        <dbReference type="Proteomes" id="UP000092462"/>
    </source>
</evidence>
<dbReference type="GeneID" id="129805640"/>
<sequence>MMECNEAVERQKLVSNDTETDDVPSSAPKSSIQTPISPVLSKVFSSGDTSRSQNSTTCSVGKGHPEASSQQSTKLTFVNERKLEAIAKAKAKKINRDLPSPKTVQAPTHPVHSSNFSFADRPLKHHSFISDEGDVRNMERALLGLLEDFHSGKLRAFGSGCTMEQMTDIREQQERLAKLHFELGAGGDTEDSQSECNAQQKMSQLVKKLENLSVSIEKLHSSNSDL</sequence>
<name>A0A1B0DKA0_PHLPP</name>
<dbReference type="EMBL" id="AJVK01006398">
    <property type="status" value="NOT_ANNOTATED_CDS"/>
    <property type="molecule type" value="Genomic_DNA"/>
</dbReference>
<dbReference type="AlphaFoldDB" id="A0A1B0DKA0"/>
<dbReference type="VEuPathDB" id="VectorBase:PPAPM1_011795"/>
<dbReference type="RefSeq" id="XP_055709657.1">
    <property type="nucleotide sequence ID" value="XM_055853682.1"/>
</dbReference>
<dbReference type="InterPro" id="IPR025271">
    <property type="entry name" value="CCDC28"/>
</dbReference>
<dbReference type="VEuPathDB" id="VectorBase:PPAI008674"/>